<dbReference type="Proteomes" id="UP000727407">
    <property type="component" value="Unassembled WGS sequence"/>
</dbReference>
<proteinExistence type="predicted"/>
<feature type="non-terminal residue" evidence="1">
    <location>
        <position position="1"/>
    </location>
</feature>
<reference evidence="1" key="1">
    <citation type="submission" date="2020-07" db="EMBL/GenBank/DDBJ databases">
        <title>Clarias magur genome sequencing, assembly and annotation.</title>
        <authorList>
            <person name="Kushwaha B."/>
            <person name="Kumar R."/>
            <person name="Das P."/>
            <person name="Joshi C.G."/>
            <person name="Kumar D."/>
            <person name="Nagpure N.S."/>
            <person name="Pandey M."/>
            <person name="Agarwal S."/>
            <person name="Srivastava S."/>
            <person name="Singh M."/>
            <person name="Sahoo L."/>
            <person name="Jayasankar P."/>
            <person name="Meher P.K."/>
            <person name="Koringa P.G."/>
            <person name="Iquebal M.A."/>
            <person name="Das S.P."/>
            <person name="Bit A."/>
            <person name="Patnaik S."/>
            <person name="Patel N."/>
            <person name="Shah T.M."/>
            <person name="Hinsu A."/>
            <person name="Jena J.K."/>
        </authorList>
    </citation>
    <scope>NUCLEOTIDE SEQUENCE</scope>
    <source>
        <strain evidence="1">CIFAMagur01</strain>
        <tissue evidence="1">Testis</tissue>
    </source>
</reference>
<comment type="caution">
    <text evidence="1">The sequence shown here is derived from an EMBL/GenBank/DDBJ whole genome shotgun (WGS) entry which is preliminary data.</text>
</comment>
<keyword evidence="2" id="KW-1185">Reference proteome</keyword>
<dbReference type="AlphaFoldDB" id="A0A8J4UN94"/>
<accession>A0A8J4UN94</accession>
<protein>
    <submittedName>
        <fullName evidence="1">Uncharacterized protein</fullName>
    </submittedName>
</protein>
<evidence type="ECO:0000313" key="2">
    <source>
        <dbReference type="Proteomes" id="UP000727407"/>
    </source>
</evidence>
<name>A0A8J4UN94_CLAMG</name>
<gene>
    <name evidence="1" type="ORF">DAT39_003534</name>
</gene>
<organism evidence="1 2">
    <name type="scientific">Clarias magur</name>
    <name type="common">Asian catfish</name>
    <name type="synonym">Macropteronotus magur</name>
    <dbReference type="NCBI Taxonomy" id="1594786"/>
    <lineage>
        <taxon>Eukaryota</taxon>
        <taxon>Metazoa</taxon>
        <taxon>Chordata</taxon>
        <taxon>Craniata</taxon>
        <taxon>Vertebrata</taxon>
        <taxon>Euteleostomi</taxon>
        <taxon>Actinopterygii</taxon>
        <taxon>Neopterygii</taxon>
        <taxon>Teleostei</taxon>
        <taxon>Ostariophysi</taxon>
        <taxon>Siluriformes</taxon>
        <taxon>Clariidae</taxon>
        <taxon>Clarias</taxon>
    </lineage>
</organism>
<feature type="non-terminal residue" evidence="1">
    <location>
        <position position="58"/>
    </location>
</feature>
<dbReference type="EMBL" id="QNUK01000029">
    <property type="protein sequence ID" value="KAF5906729.1"/>
    <property type="molecule type" value="Genomic_DNA"/>
</dbReference>
<sequence length="58" mass="6361">QSPVDERPAPPCHPGFTATCRMCGRRRVGTRSPWSSSCRLVSTSVFPYNAVTPSPQLK</sequence>
<evidence type="ECO:0000313" key="1">
    <source>
        <dbReference type="EMBL" id="KAF5906729.1"/>
    </source>
</evidence>